<organism evidence="2 3">
    <name type="scientific">Acetivibrio ethanolgignens</name>
    <dbReference type="NCBI Taxonomy" id="290052"/>
    <lineage>
        <taxon>Bacteria</taxon>
        <taxon>Bacillati</taxon>
        <taxon>Bacillota</taxon>
        <taxon>Clostridia</taxon>
        <taxon>Eubacteriales</taxon>
        <taxon>Oscillospiraceae</taxon>
        <taxon>Acetivibrio</taxon>
    </lineage>
</organism>
<sequence>MSVFELINEDGTAMDDFPENPLKEKRGRLYPPLPMPQYSFVLVVTNKETKSMSLDRWAKEQAKLLLGNDFETKTEY</sequence>
<dbReference type="STRING" id="290052.ASU35_10345"/>
<comment type="caution">
    <text evidence="2">The sequence shown here is derived from an EMBL/GenBank/DDBJ whole genome shotgun (WGS) entry which is preliminary data.</text>
</comment>
<feature type="region of interest" description="Disordered" evidence="1">
    <location>
        <begin position="1"/>
        <end position="22"/>
    </location>
</feature>
<dbReference type="AlphaFoldDB" id="A0A0V8QEV4"/>
<accession>A0A0V8QEV4</accession>
<gene>
    <name evidence="2" type="ORF">ASU35_10345</name>
</gene>
<dbReference type="EMBL" id="LNAM01000152">
    <property type="protein sequence ID" value="KSV59149.1"/>
    <property type="molecule type" value="Genomic_DNA"/>
</dbReference>
<dbReference type="RefSeq" id="WP_058352620.1">
    <property type="nucleotide sequence ID" value="NZ_CABMMD010000152.1"/>
</dbReference>
<reference evidence="2 3" key="1">
    <citation type="submission" date="2015-11" db="EMBL/GenBank/DDBJ databases">
        <title>Butyribacter intestini gen. nov., sp. nov., a butyric acid-producing bacterium of the family Lachnospiraceae isolated from the human faeces.</title>
        <authorList>
            <person name="Zou Y."/>
            <person name="Xue W."/>
            <person name="Luo G."/>
            <person name="Lv M."/>
        </authorList>
    </citation>
    <scope>NUCLEOTIDE SEQUENCE [LARGE SCALE GENOMIC DNA]</scope>
    <source>
        <strain evidence="2 3">ACET-33324</strain>
    </source>
</reference>
<name>A0A0V8QEV4_9FIRM</name>
<keyword evidence="3" id="KW-1185">Reference proteome</keyword>
<dbReference type="Proteomes" id="UP000054874">
    <property type="component" value="Unassembled WGS sequence"/>
</dbReference>
<protein>
    <submittedName>
        <fullName evidence="2">Uncharacterized protein</fullName>
    </submittedName>
</protein>
<evidence type="ECO:0000313" key="3">
    <source>
        <dbReference type="Proteomes" id="UP000054874"/>
    </source>
</evidence>
<evidence type="ECO:0000256" key="1">
    <source>
        <dbReference type="SAM" id="MobiDB-lite"/>
    </source>
</evidence>
<evidence type="ECO:0000313" key="2">
    <source>
        <dbReference type="EMBL" id="KSV59149.1"/>
    </source>
</evidence>
<proteinExistence type="predicted"/>